<reference evidence="1 2" key="1">
    <citation type="submission" date="2019-02" db="EMBL/GenBank/DDBJ databases">
        <title>Genome sequencing of the rare red list fungi Hericium alpestre (H. flagellum).</title>
        <authorList>
            <person name="Buettner E."/>
            <person name="Kellner H."/>
        </authorList>
    </citation>
    <scope>NUCLEOTIDE SEQUENCE [LARGE SCALE GENOMIC DNA]</scope>
    <source>
        <strain evidence="1 2">DSM 108284</strain>
    </source>
</reference>
<name>A0A4Y9ZTI3_9AGAM</name>
<evidence type="ECO:0000313" key="1">
    <source>
        <dbReference type="EMBL" id="TFY77885.1"/>
    </source>
</evidence>
<dbReference type="EMBL" id="SFCI01000801">
    <property type="protein sequence ID" value="TFY77885.1"/>
    <property type="molecule type" value="Genomic_DNA"/>
</dbReference>
<proteinExistence type="predicted"/>
<organism evidence="1 2">
    <name type="scientific">Hericium alpestre</name>
    <dbReference type="NCBI Taxonomy" id="135208"/>
    <lineage>
        <taxon>Eukaryota</taxon>
        <taxon>Fungi</taxon>
        <taxon>Dikarya</taxon>
        <taxon>Basidiomycota</taxon>
        <taxon>Agaricomycotina</taxon>
        <taxon>Agaricomycetes</taxon>
        <taxon>Russulales</taxon>
        <taxon>Hericiaceae</taxon>
        <taxon>Hericium</taxon>
    </lineage>
</organism>
<comment type="caution">
    <text evidence="1">The sequence shown here is derived from an EMBL/GenBank/DDBJ whole genome shotgun (WGS) entry which is preliminary data.</text>
</comment>
<sequence length="164" mass="18610">MRSTARLLITRFGLSVLKKNISGSTWRSRAWQHGYMTNDEDNDIADAIHCLESEGDRLLAAELCVFGTHRRQVNDIHRIHIQQIYALPYFKGDQRVSIMLERQGEDAMELGDPPIELDADAHTREDEEDGLDAAKDDDIAEQLYALSSFMEDLALITEPGEMAF</sequence>
<keyword evidence="2" id="KW-1185">Reference proteome</keyword>
<protein>
    <submittedName>
        <fullName evidence="1">Uncharacterized protein</fullName>
    </submittedName>
</protein>
<evidence type="ECO:0000313" key="2">
    <source>
        <dbReference type="Proteomes" id="UP000298061"/>
    </source>
</evidence>
<dbReference type="Proteomes" id="UP000298061">
    <property type="component" value="Unassembled WGS sequence"/>
</dbReference>
<accession>A0A4Y9ZTI3</accession>
<dbReference type="AlphaFoldDB" id="A0A4Y9ZTI3"/>
<gene>
    <name evidence="1" type="ORF">EWM64_g6127</name>
</gene>